<evidence type="ECO:0000313" key="3">
    <source>
        <dbReference type="Proteomes" id="UP000077066"/>
    </source>
</evidence>
<dbReference type="PATRIC" id="fig|55758.3.peg.804"/>
<dbReference type="InterPro" id="IPR008964">
    <property type="entry name" value="Invasin/intimin_cell_adhesion"/>
</dbReference>
<feature type="domain" description="CARDB" evidence="1">
    <location>
        <begin position="247"/>
        <end position="333"/>
    </location>
</feature>
<dbReference type="Proteomes" id="UP000077066">
    <property type="component" value="Unassembled WGS sequence"/>
</dbReference>
<dbReference type="InterPro" id="IPR013783">
    <property type="entry name" value="Ig-like_fold"/>
</dbReference>
<protein>
    <recommendedName>
        <fullName evidence="1">CARDB domain-containing protein</fullName>
    </recommendedName>
</protein>
<dbReference type="AlphaFoldDB" id="A0A166D1Y3"/>
<sequence>MKRKIVILTFISILFLLFVNTVSAGQYNVSITAPDSKYGDIPPIYVKVTDKNTGKPIEGANVKLYINEGDLISNTQPSKFPEHKTNKSGIAKMNNDSNNYWQVENIAGTYPITVWVDNDIFNGEFYGPARGTGSIKILDSTKLSIVSVSKKTMNPNEQTEIKIKLTTIKNEPLEGYRIFMTYSTSKVNTLGGLVLTDKKGEAIFKYKSTVPGTNKLTFYFQDDNGALESSSNGVNISVRALPDLVISKIKRSGNNYKITIKNEGVGKSSTTKLRIKYNKQYKIYTVKSIAPGKSTTITAKYFSYSKHKKYGKEFYINYNKKTIELKYANNKVTTKKDSYIRYKADLVTTKITKKGKYYYITIKNQGTAAAGKFKVDFWEGTSKKPKLTGQFILSSFGDKFKKSLPPGQAISFPLLKAYFPNKKKANYILLNGDKTVTESSYKNNLKKFN</sequence>
<dbReference type="OrthoDB" id="79700at2157"/>
<evidence type="ECO:0000259" key="1">
    <source>
        <dbReference type="Pfam" id="PF07705"/>
    </source>
</evidence>
<reference evidence="2 3" key="1">
    <citation type="submission" date="2016-04" db="EMBL/GenBank/DDBJ databases">
        <title>Genome sequence of Methanobrevibacter filiformis DSM 11501.</title>
        <authorList>
            <person name="Poehlein A."/>
            <person name="Seedorf H."/>
            <person name="Daniel R."/>
        </authorList>
    </citation>
    <scope>NUCLEOTIDE SEQUENCE [LARGE SCALE GENOMIC DNA]</scope>
    <source>
        <strain evidence="2 3">DSM 11501</strain>
    </source>
</reference>
<accession>A0A166D1Y3</accession>
<gene>
    <name evidence="2" type="ORF">MBFIL_07200</name>
</gene>
<dbReference type="Pfam" id="PF07705">
    <property type="entry name" value="CARDB"/>
    <property type="match status" value="1"/>
</dbReference>
<proteinExistence type="predicted"/>
<dbReference type="SUPFAM" id="SSF49373">
    <property type="entry name" value="Invasin/intimin cell-adhesion fragments"/>
    <property type="match status" value="1"/>
</dbReference>
<dbReference type="Gene3D" id="2.60.40.10">
    <property type="entry name" value="Immunoglobulins"/>
    <property type="match status" value="3"/>
</dbReference>
<comment type="caution">
    <text evidence="2">The sequence shown here is derived from an EMBL/GenBank/DDBJ whole genome shotgun (WGS) entry which is preliminary data.</text>
</comment>
<dbReference type="InterPro" id="IPR011635">
    <property type="entry name" value="CARDB"/>
</dbReference>
<keyword evidence="3" id="KW-1185">Reference proteome</keyword>
<name>A0A166D1Y3_9EURY</name>
<dbReference type="EMBL" id="LWMT01000108">
    <property type="protein sequence ID" value="KZX15119.1"/>
    <property type="molecule type" value="Genomic_DNA"/>
</dbReference>
<organism evidence="2 3">
    <name type="scientific">Methanobrevibacter filiformis</name>
    <dbReference type="NCBI Taxonomy" id="55758"/>
    <lineage>
        <taxon>Archaea</taxon>
        <taxon>Methanobacteriati</taxon>
        <taxon>Methanobacteriota</taxon>
        <taxon>Methanomada group</taxon>
        <taxon>Methanobacteria</taxon>
        <taxon>Methanobacteriales</taxon>
        <taxon>Methanobacteriaceae</taxon>
        <taxon>Methanobrevibacter</taxon>
    </lineage>
</organism>
<dbReference type="RefSeq" id="WP_066971614.1">
    <property type="nucleotide sequence ID" value="NZ_LWMT01000108.1"/>
</dbReference>
<evidence type="ECO:0000313" key="2">
    <source>
        <dbReference type="EMBL" id="KZX15119.1"/>
    </source>
</evidence>